<dbReference type="PANTHER" id="PTHR47333:SF4">
    <property type="entry name" value="EGF-LIKE DOMAIN-CONTAINING PROTEIN"/>
    <property type="match status" value="1"/>
</dbReference>
<dbReference type="Pfam" id="PF07645">
    <property type="entry name" value="EGF_CA"/>
    <property type="match status" value="1"/>
</dbReference>
<dbReference type="PROSITE" id="PS01187">
    <property type="entry name" value="EGF_CA"/>
    <property type="match status" value="1"/>
</dbReference>
<dbReference type="InterPro" id="IPR001881">
    <property type="entry name" value="EGF-like_Ca-bd_dom"/>
</dbReference>
<evidence type="ECO:0000256" key="5">
    <source>
        <dbReference type="ARBA" id="ARBA00022737"/>
    </source>
</evidence>
<dbReference type="GO" id="GO:0005576">
    <property type="term" value="C:extracellular region"/>
    <property type="evidence" value="ECO:0007669"/>
    <property type="project" value="UniProtKB-SubCell"/>
</dbReference>
<keyword evidence="3" id="KW-0245">EGF-like domain</keyword>
<evidence type="ECO:0000256" key="4">
    <source>
        <dbReference type="ARBA" id="ARBA00022729"/>
    </source>
</evidence>
<dbReference type="SUPFAM" id="SSF57196">
    <property type="entry name" value="EGF/Laminin"/>
    <property type="match status" value="1"/>
</dbReference>
<feature type="domain" description="EGF-like calcium-binding" evidence="8">
    <location>
        <begin position="22"/>
        <end position="71"/>
    </location>
</feature>
<dbReference type="STRING" id="400682.A0A1X7TNR0"/>
<proteinExistence type="predicted"/>
<dbReference type="InterPro" id="IPR052080">
    <property type="entry name" value="vWF_C/EGF_Fibrillin"/>
</dbReference>
<dbReference type="EnsemblMetazoa" id="Aqu2.1.16587_001">
    <property type="protein sequence ID" value="Aqu2.1.16587_001"/>
    <property type="gene ID" value="Aqu2.1.16587"/>
</dbReference>
<keyword evidence="2" id="KW-0964">Secreted</keyword>
<keyword evidence="6" id="KW-1015">Disulfide bond</keyword>
<evidence type="ECO:0000256" key="1">
    <source>
        <dbReference type="ARBA" id="ARBA00004613"/>
    </source>
</evidence>
<dbReference type="GO" id="GO:0005509">
    <property type="term" value="F:calcium ion binding"/>
    <property type="evidence" value="ECO:0007669"/>
    <property type="project" value="InterPro"/>
</dbReference>
<evidence type="ECO:0000259" key="8">
    <source>
        <dbReference type="SMART" id="SM00179"/>
    </source>
</evidence>
<evidence type="ECO:0000313" key="9">
    <source>
        <dbReference type="EnsemblMetazoa" id="Aqu2.1.16587_001"/>
    </source>
</evidence>
<dbReference type="InterPro" id="IPR049883">
    <property type="entry name" value="NOTCH1_EGF-like"/>
</dbReference>
<accession>A0A1X7TNR0</accession>
<reference evidence="9" key="1">
    <citation type="submission" date="2017-05" db="UniProtKB">
        <authorList>
            <consortium name="EnsemblMetazoa"/>
        </authorList>
    </citation>
    <scope>IDENTIFICATION</scope>
</reference>
<evidence type="ECO:0000256" key="7">
    <source>
        <dbReference type="ARBA" id="ARBA00023180"/>
    </source>
</evidence>
<keyword evidence="4" id="KW-0732">Signal</keyword>
<dbReference type="Gene3D" id="2.10.25.10">
    <property type="entry name" value="Laminin"/>
    <property type="match status" value="2"/>
</dbReference>
<dbReference type="SMART" id="SM00179">
    <property type="entry name" value="EGF_CA"/>
    <property type="match status" value="1"/>
</dbReference>
<evidence type="ECO:0000256" key="6">
    <source>
        <dbReference type="ARBA" id="ARBA00023157"/>
    </source>
</evidence>
<evidence type="ECO:0000256" key="3">
    <source>
        <dbReference type="ARBA" id="ARBA00022536"/>
    </source>
</evidence>
<name>A0A1X7TNR0_AMPQE</name>
<dbReference type="FunFam" id="2.10.25.10:FF:000038">
    <property type="entry name" value="Fibrillin 2"/>
    <property type="match status" value="1"/>
</dbReference>
<comment type="subcellular location">
    <subcellularLocation>
        <location evidence="1">Secreted</location>
    </subcellularLocation>
</comment>
<keyword evidence="7" id="KW-0325">Glycoprotein</keyword>
<dbReference type="PANTHER" id="PTHR47333">
    <property type="entry name" value="VON WILLEBRAND FACTOR C AND EGF DOMAIN-CONTAINING PROTEIN"/>
    <property type="match status" value="1"/>
</dbReference>
<dbReference type="AlphaFoldDB" id="A0A1X7TNR0"/>
<dbReference type="InterPro" id="IPR018097">
    <property type="entry name" value="EGF_Ca-bd_CS"/>
</dbReference>
<protein>
    <recommendedName>
        <fullName evidence="8">EGF-like calcium-binding domain-containing protein</fullName>
    </recommendedName>
</protein>
<sequence>VNVVAGKFCFETIISYNYSVLDVNECSEGLSNCSQSCFNTLGSYNCICYAGFILSNDAWSHKSRYQMSACKSTLNGGCSDLCNNIHVIGSFYCSCDTDYSFTTDKYTLDITAL</sequence>
<keyword evidence="5" id="KW-0677">Repeat</keyword>
<evidence type="ECO:0000256" key="2">
    <source>
        <dbReference type="ARBA" id="ARBA00022525"/>
    </source>
</evidence>
<dbReference type="InParanoid" id="A0A1X7TNR0"/>
<organism evidence="9">
    <name type="scientific">Amphimedon queenslandica</name>
    <name type="common">Sponge</name>
    <dbReference type="NCBI Taxonomy" id="400682"/>
    <lineage>
        <taxon>Eukaryota</taxon>
        <taxon>Metazoa</taxon>
        <taxon>Porifera</taxon>
        <taxon>Demospongiae</taxon>
        <taxon>Heteroscleromorpha</taxon>
        <taxon>Haplosclerida</taxon>
        <taxon>Niphatidae</taxon>
        <taxon>Amphimedon</taxon>
    </lineage>
</organism>